<feature type="domain" description="Putative beta-lactamase-inhibitor-like PepSY-like" evidence="2">
    <location>
        <begin position="90"/>
        <end position="161"/>
    </location>
</feature>
<feature type="domain" description="PepSY" evidence="1">
    <location>
        <begin position="37"/>
        <end position="80"/>
    </location>
</feature>
<accession>A0A0F9RB78</accession>
<gene>
    <name evidence="3" type="ORF">LCGC14_0615520</name>
</gene>
<dbReference type="Gene3D" id="3.10.450.360">
    <property type="match status" value="1"/>
</dbReference>
<evidence type="ECO:0000313" key="3">
    <source>
        <dbReference type="EMBL" id="KKN52144.1"/>
    </source>
</evidence>
<dbReference type="Pfam" id="PF11396">
    <property type="entry name" value="PepSY_like"/>
    <property type="match status" value="1"/>
</dbReference>
<evidence type="ECO:0000259" key="2">
    <source>
        <dbReference type="Pfam" id="PF11396"/>
    </source>
</evidence>
<dbReference type="AlphaFoldDB" id="A0A0F9RB78"/>
<dbReference type="InterPro" id="IPR021533">
    <property type="entry name" value="PepSY-like"/>
</dbReference>
<reference evidence="3" key="1">
    <citation type="journal article" date="2015" name="Nature">
        <title>Complex archaea that bridge the gap between prokaryotes and eukaryotes.</title>
        <authorList>
            <person name="Spang A."/>
            <person name="Saw J.H."/>
            <person name="Jorgensen S.L."/>
            <person name="Zaremba-Niedzwiedzka K."/>
            <person name="Martijn J."/>
            <person name="Lind A.E."/>
            <person name="van Eijk R."/>
            <person name="Schleper C."/>
            <person name="Guy L."/>
            <person name="Ettema T.J."/>
        </authorList>
    </citation>
    <scope>NUCLEOTIDE SEQUENCE</scope>
</reference>
<dbReference type="EMBL" id="LAZR01001031">
    <property type="protein sequence ID" value="KKN52144.1"/>
    <property type="molecule type" value="Genomic_DNA"/>
</dbReference>
<sequence>MKSKSIIAIVLMVLGVMVLATWQRADAARGRPPILSKKATKAIEKAFPQAKIVKVEPERKSVVVYEVELIRDGKEVEILVTSDGQIVAAENEISKDDLPAAVAATVAKHAGDAEIKEIEKEEIRATLQFVDLETPQIVYEVEFLHEGHEVELKIDGDGNILGREVEDEEDDAD</sequence>
<dbReference type="SUPFAM" id="SSF160574">
    <property type="entry name" value="BT0923-like"/>
    <property type="match status" value="1"/>
</dbReference>
<dbReference type="Pfam" id="PF03413">
    <property type="entry name" value="PepSY"/>
    <property type="match status" value="1"/>
</dbReference>
<protein>
    <submittedName>
        <fullName evidence="3">Uncharacterized protein</fullName>
    </submittedName>
</protein>
<proteinExistence type="predicted"/>
<organism evidence="3">
    <name type="scientific">marine sediment metagenome</name>
    <dbReference type="NCBI Taxonomy" id="412755"/>
    <lineage>
        <taxon>unclassified sequences</taxon>
        <taxon>metagenomes</taxon>
        <taxon>ecological metagenomes</taxon>
    </lineage>
</organism>
<dbReference type="InterPro" id="IPR025711">
    <property type="entry name" value="PepSY"/>
</dbReference>
<name>A0A0F9RB78_9ZZZZ</name>
<comment type="caution">
    <text evidence="3">The sequence shown here is derived from an EMBL/GenBank/DDBJ whole genome shotgun (WGS) entry which is preliminary data.</text>
</comment>
<evidence type="ECO:0000259" key="1">
    <source>
        <dbReference type="Pfam" id="PF03413"/>
    </source>
</evidence>